<dbReference type="Proteomes" id="UP000596661">
    <property type="component" value="Chromosome 8"/>
</dbReference>
<name>A0A803QBF0_CANSA</name>
<proteinExistence type="predicted"/>
<dbReference type="EMBL" id="UZAU01000683">
    <property type="status" value="NOT_ANNOTATED_CDS"/>
    <property type="molecule type" value="Genomic_DNA"/>
</dbReference>
<sequence>MTTVEKLQQESFLEAAPFGEAIKSKVKEKAKVLSPVLVVYNHSIWEMNQKPNNFRSYGMMELSASEVELRNIPRLMWNMLSFTEELASVSTDGFNA</sequence>
<dbReference type="EnsemblPlants" id="evm.model.08.490">
    <property type="protein sequence ID" value="cds.evm.model.08.490"/>
    <property type="gene ID" value="evm.TU.08.490"/>
</dbReference>
<dbReference type="Gramene" id="evm.model.08.490">
    <property type="protein sequence ID" value="cds.evm.model.08.490"/>
    <property type="gene ID" value="evm.TU.08.490"/>
</dbReference>
<organism evidence="1 2">
    <name type="scientific">Cannabis sativa</name>
    <name type="common">Hemp</name>
    <name type="synonym">Marijuana</name>
    <dbReference type="NCBI Taxonomy" id="3483"/>
    <lineage>
        <taxon>Eukaryota</taxon>
        <taxon>Viridiplantae</taxon>
        <taxon>Streptophyta</taxon>
        <taxon>Embryophyta</taxon>
        <taxon>Tracheophyta</taxon>
        <taxon>Spermatophyta</taxon>
        <taxon>Magnoliopsida</taxon>
        <taxon>eudicotyledons</taxon>
        <taxon>Gunneridae</taxon>
        <taxon>Pentapetalae</taxon>
        <taxon>rosids</taxon>
        <taxon>fabids</taxon>
        <taxon>Rosales</taxon>
        <taxon>Cannabaceae</taxon>
        <taxon>Cannabis</taxon>
    </lineage>
</organism>
<evidence type="ECO:0000313" key="2">
    <source>
        <dbReference type="Proteomes" id="UP000596661"/>
    </source>
</evidence>
<accession>A0A803QBF0</accession>
<keyword evidence="2" id="KW-1185">Reference proteome</keyword>
<evidence type="ECO:0000313" key="1">
    <source>
        <dbReference type="EnsemblPlants" id="cds.evm.model.08.490"/>
    </source>
</evidence>
<dbReference type="AlphaFoldDB" id="A0A803QBF0"/>
<reference evidence="1" key="2">
    <citation type="submission" date="2021-03" db="UniProtKB">
        <authorList>
            <consortium name="EnsemblPlants"/>
        </authorList>
    </citation>
    <scope>IDENTIFICATION</scope>
</reference>
<protein>
    <submittedName>
        <fullName evidence="1">Uncharacterized protein</fullName>
    </submittedName>
</protein>
<reference evidence="1" key="1">
    <citation type="submission" date="2018-11" db="EMBL/GenBank/DDBJ databases">
        <authorList>
            <person name="Grassa J C."/>
        </authorList>
    </citation>
    <scope>NUCLEOTIDE SEQUENCE [LARGE SCALE GENOMIC DNA]</scope>
</reference>